<feature type="region of interest" description="Disordered" evidence="2">
    <location>
        <begin position="711"/>
        <end position="759"/>
    </location>
</feature>
<keyword evidence="4" id="KW-1185">Reference proteome</keyword>
<feature type="compositionally biased region" description="Low complexity" evidence="2">
    <location>
        <begin position="525"/>
        <end position="548"/>
    </location>
</feature>
<name>A0ABR4MYY2_9FUNG</name>
<feature type="region of interest" description="Disordered" evidence="2">
    <location>
        <begin position="514"/>
        <end position="562"/>
    </location>
</feature>
<gene>
    <name evidence="3" type="ORF">HK105_207982</name>
</gene>
<feature type="region of interest" description="Disordered" evidence="2">
    <location>
        <begin position="185"/>
        <end position="212"/>
    </location>
</feature>
<accession>A0ABR4MYY2</accession>
<protein>
    <submittedName>
        <fullName evidence="3">Uncharacterized protein</fullName>
    </submittedName>
</protein>
<evidence type="ECO:0000256" key="2">
    <source>
        <dbReference type="SAM" id="MobiDB-lite"/>
    </source>
</evidence>
<feature type="compositionally biased region" description="Low complexity" evidence="2">
    <location>
        <begin position="187"/>
        <end position="198"/>
    </location>
</feature>
<feature type="region of interest" description="Disordered" evidence="2">
    <location>
        <begin position="14"/>
        <end position="48"/>
    </location>
</feature>
<keyword evidence="1" id="KW-0175">Coiled coil</keyword>
<feature type="coiled-coil region" evidence="1">
    <location>
        <begin position="63"/>
        <end position="97"/>
    </location>
</feature>
<comment type="caution">
    <text evidence="3">The sequence shown here is derived from an EMBL/GenBank/DDBJ whole genome shotgun (WGS) entry which is preliminary data.</text>
</comment>
<evidence type="ECO:0000313" key="3">
    <source>
        <dbReference type="EMBL" id="KAL2912493.1"/>
    </source>
</evidence>
<evidence type="ECO:0000313" key="4">
    <source>
        <dbReference type="Proteomes" id="UP001527925"/>
    </source>
</evidence>
<organism evidence="3 4">
    <name type="scientific">Polyrhizophydium stewartii</name>
    <dbReference type="NCBI Taxonomy" id="2732419"/>
    <lineage>
        <taxon>Eukaryota</taxon>
        <taxon>Fungi</taxon>
        <taxon>Fungi incertae sedis</taxon>
        <taxon>Chytridiomycota</taxon>
        <taxon>Chytridiomycota incertae sedis</taxon>
        <taxon>Chytridiomycetes</taxon>
        <taxon>Rhizophydiales</taxon>
        <taxon>Rhizophydiales incertae sedis</taxon>
        <taxon>Polyrhizophydium</taxon>
    </lineage>
</organism>
<feature type="compositionally biased region" description="Polar residues" evidence="2">
    <location>
        <begin position="487"/>
        <end position="498"/>
    </location>
</feature>
<reference evidence="3 4" key="1">
    <citation type="submission" date="2023-09" db="EMBL/GenBank/DDBJ databases">
        <title>Pangenome analysis of Batrachochytrium dendrobatidis and related Chytrids.</title>
        <authorList>
            <person name="Yacoub M.N."/>
            <person name="Stajich J.E."/>
            <person name="James T.Y."/>
        </authorList>
    </citation>
    <scope>NUCLEOTIDE SEQUENCE [LARGE SCALE GENOMIC DNA]</scope>
    <source>
        <strain evidence="3 4">JEL0888</strain>
    </source>
</reference>
<evidence type="ECO:0000256" key="1">
    <source>
        <dbReference type="SAM" id="Coils"/>
    </source>
</evidence>
<feature type="region of interest" description="Disordered" evidence="2">
    <location>
        <begin position="476"/>
        <end position="501"/>
    </location>
</feature>
<proteinExistence type="predicted"/>
<sequence length="759" mass="81009">MALRVLFYLNQRQQFDEEGKPMPKQDGPPHLRRLPPDPKTSDPTTAPKVWALEDQLSTTQRILSTEVENRRTAERELAAARAEIEHLRRQLGEALGAVHAHATVIAAATAAADEGASGSQGSPPQHPTAPPSPPQPMPLSGQAQQQHHSQAGALQGEIDRSRRRRSSFFGAPLRALRPRSWQQAIPGLASGNSSSSALQDPAPLREDDDQSEVTYDDISDELSVARQMNSRYRRDVLYLQDALNTSLQFVLTRIDKAMDESFEEAASFYRDIPDLDLVGTSNATASSLALPALSDGDASSTSSSSLASAKSAGVPGSLRRPLDWRDFYPMEYVHRQWECDSEFDSDTDDAPQERSANAPQFAWWRFTTSSGAFEGMQTIRRKTSRSWELAKLEAEMADAAEAEDRVMARRATIIAGMVRRNADIASSMPVDLFALEDMDESDEAALVPETDAGDVEMEPAGPPTPRVLDQRPHTPAELLDGVPVIPSHTNTPTPSRGRTMSGIAGSLFAQTPSWLKFPGSGGGSDPAAGTGAAASAAEGSSPDGSAADLTTTGAAPSLGWFDNEGAVDPKAAADEMHKHLKQRESMLGLRWEGSHSDPVGSIPSGARDVSNSGAPSKGVQHLRINTERPEIHISEYAATAAAASDEAAAIAAASEASAAGARGSWMRSLRSAITTATDNLAAMSPLSPIPAASNAGVPPTISYALPTQDQSKAATSMLPTPRRTSIAPRLAPLIESPGPQALTPRERRILDEDPDNDAM</sequence>
<feature type="compositionally biased region" description="Pro residues" evidence="2">
    <location>
        <begin position="124"/>
        <end position="137"/>
    </location>
</feature>
<dbReference type="EMBL" id="JADGIZ020000063">
    <property type="protein sequence ID" value="KAL2912493.1"/>
    <property type="molecule type" value="Genomic_DNA"/>
</dbReference>
<dbReference type="Proteomes" id="UP001527925">
    <property type="component" value="Unassembled WGS sequence"/>
</dbReference>
<feature type="compositionally biased region" description="Low complexity" evidence="2">
    <location>
        <begin position="138"/>
        <end position="156"/>
    </location>
</feature>
<feature type="compositionally biased region" description="Basic and acidic residues" evidence="2">
    <location>
        <begin position="14"/>
        <end position="40"/>
    </location>
</feature>
<feature type="region of interest" description="Disordered" evidence="2">
    <location>
        <begin position="110"/>
        <end position="162"/>
    </location>
</feature>